<dbReference type="STRING" id="273116.gene:9382120"/>
<keyword evidence="1" id="KW-0812">Transmembrane</keyword>
<dbReference type="KEGG" id="tvo:TVG1353176"/>
<dbReference type="PaxDb" id="273116-14325551"/>
<proteinExistence type="predicted"/>
<feature type="transmembrane region" description="Helical" evidence="1">
    <location>
        <begin position="40"/>
        <end position="63"/>
    </location>
</feature>
<organism evidence="2 3">
    <name type="scientific">Thermoplasma volcanium (strain ATCC 51530 / DSM 4299 / JCM 9571 / NBRC 15438 / GSS1)</name>
    <dbReference type="NCBI Taxonomy" id="273116"/>
    <lineage>
        <taxon>Archaea</taxon>
        <taxon>Methanobacteriati</taxon>
        <taxon>Thermoplasmatota</taxon>
        <taxon>Thermoplasmata</taxon>
        <taxon>Thermoplasmatales</taxon>
        <taxon>Thermoplasmataceae</taxon>
        <taxon>Thermoplasma</taxon>
    </lineage>
</organism>
<accession>Q978V3</accession>
<reference evidence="2 3" key="1">
    <citation type="journal article" date="1999" name="Proc. Jpn. Acad.">
        <title>Determination of the complete genomic DNA sequence of Thermoplasma volvanium GSS1.</title>
        <authorList>
            <person name="Kawashima T."/>
            <person name="Yamamoto Y."/>
            <person name="Aramaki H."/>
            <person name="Nunoshiba T."/>
            <person name="Kawamoto T."/>
            <person name="Watanabe K."/>
            <person name="Yamazaki M."/>
            <person name="Kanehori K."/>
            <person name="Amano N."/>
            <person name="Ohya Y."/>
            <person name="Makino K."/>
            <person name="Suzuki M."/>
        </authorList>
    </citation>
    <scope>NUCLEOTIDE SEQUENCE [LARGE SCALE GENOMIC DNA]</scope>
    <source>
        <strain evidence="3">ATCC 51530 / DSM 4299 / JCM 9571 / NBRC 15438 / GSS1</strain>
    </source>
</reference>
<evidence type="ECO:0000313" key="2">
    <source>
        <dbReference type="EMBL" id="BAB60454.1"/>
    </source>
</evidence>
<name>Q978V3_THEVO</name>
<reference evidence="2 3" key="2">
    <citation type="journal article" date="2000" name="Proc. Natl. Acad. Sci. U.S.A.">
        <title>Archaeal adaptation to higher temperatures revealed by genomic sequence of Thermoplasma volcanium.</title>
        <authorList>
            <person name="Kawashima T."/>
            <person name="Amano N."/>
            <person name="Koike H."/>
            <person name="Makino S."/>
            <person name="Higuchi S."/>
            <person name="Kawashima-Ohya Y."/>
            <person name="Watanabe K."/>
            <person name="Yamazaki M."/>
            <person name="Kanehori K."/>
            <person name="Kawamoto T."/>
            <person name="Nunoshiba T."/>
            <person name="Yamamoto Y."/>
            <person name="Aramaki H."/>
            <person name="Makino K."/>
            <person name="Suzuki M."/>
        </authorList>
    </citation>
    <scope>NUCLEOTIDE SEQUENCE [LARGE SCALE GENOMIC DNA]</scope>
    <source>
        <strain evidence="3">ATCC 51530 / DSM 4299 / JCM 9571 / NBRC 15438 / GSS1</strain>
    </source>
</reference>
<dbReference type="eggNOG" id="arCOG05413">
    <property type="taxonomic scope" value="Archaea"/>
</dbReference>
<dbReference type="AlphaFoldDB" id="Q978V3"/>
<dbReference type="Proteomes" id="UP000001017">
    <property type="component" value="Chromosome"/>
</dbReference>
<dbReference type="Pfam" id="PF26119">
    <property type="entry name" value="DUF8036"/>
    <property type="match status" value="1"/>
</dbReference>
<keyword evidence="1" id="KW-1133">Transmembrane helix</keyword>
<feature type="transmembrane region" description="Helical" evidence="1">
    <location>
        <begin position="6"/>
        <end position="28"/>
    </location>
</feature>
<dbReference type="EMBL" id="BA000011">
    <property type="protein sequence ID" value="BAB60454.1"/>
    <property type="molecule type" value="Genomic_DNA"/>
</dbReference>
<protein>
    <submittedName>
        <fullName evidence="2">Uncharacterized protein</fullName>
    </submittedName>
</protein>
<keyword evidence="1" id="KW-0472">Membrane</keyword>
<evidence type="ECO:0000313" key="3">
    <source>
        <dbReference type="Proteomes" id="UP000001017"/>
    </source>
</evidence>
<dbReference type="InterPro" id="IPR058349">
    <property type="entry name" value="DUF8036"/>
</dbReference>
<sequence>MKTMGIFWLTNIIIILIEAALLATIIAFYVKTIIAVKSKFLLPIVLFSTLFLLQSILSVYYYYNFSHFVGASVSVPLILINSIGLASFIVLFVSLRQ</sequence>
<gene>
    <name evidence="2" type="ORF">TVG1353176</name>
</gene>
<feature type="transmembrane region" description="Helical" evidence="1">
    <location>
        <begin position="75"/>
        <end position="95"/>
    </location>
</feature>
<dbReference type="HOGENOM" id="CLU_184954_0_0_2"/>
<keyword evidence="3" id="KW-1185">Reference proteome</keyword>
<evidence type="ECO:0000256" key="1">
    <source>
        <dbReference type="SAM" id="Phobius"/>
    </source>
</evidence>